<evidence type="ECO:0000313" key="2">
    <source>
        <dbReference type="Proteomes" id="UP000787419"/>
    </source>
</evidence>
<name>A0A9D6A9F5_9BACT</name>
<reference evidence="1" key="1">
    <citation type="submission" date="2020-04" db="EMBL/GenBank/DDBJ databases">
        <title>Deep metagenomics examines the oral microbiome during advanced dental caries in children, revealing novel taxa and co-occurrences with host molecules.</title>
        <authorList>
            <person name="Baker J.L."/>
            <person name="Morton J.T."/>
            <person name="Dinis M."/>
            <person name="Alvarez R."/>
            <person name="Tran N.C."/>
            <person name="Knight R."/>
            <person name="Edlund A."/>
        </authorList>
    </citation>
    <scope>NUCLEOTIDE SEQUENCE</scope>
    <source>
        <strain evidence="1">JCVI_32_bin.50</strain>
    </source>
</reference>
<sequence length="125" mass="13995">MTLRYCTLRIVMAVIVENKNTEISLYIGLSQQLFSSKQQVYTPARLVRITPFGKIKTFFLSVTSCLSLQPIKSAYKSGAPNQFFSTAVSASQKSLFCRVKQCLLHAKTGSFEIQYNLGVCQIHSC</sequence>
<protein>
    <submittedName>
        <fullName evidence="1">Uncharacterized protein</fullName>
    </submittedName>
</protein>
<comment type="caution">
    <text evidence="1">The sequence shown here is derived from an EMBL/GenBank/DDBJ whole genome shotgun (WGS) entry which is preliminary data.</text>
</comment>
<gene>
    <name evidence="1" type="ORF">HXN55_00615</name>
</gene>
<dbReference type="AlphaFoldDB" id="A0A9D6A9F5"/>
<organism evidence="1 2">
    <name type="scientific">Prevotella nigrescens</name>
    <dbReference type="NCBI Taxonomy" id="28133"/>
    <lineage>
        <taxon>Bacteria</taxon>
        <taxon>Pseudomonadati</taxon>
        <taxon>Bacteroidota</taxon>
        <taxon>Bacteroidia</taxon>
        <taxon>Bacteroidales</taxon>
        <taxon>Prevotellaceae</taxon>
        <taxon>Prevotella</taxon>
    </lineage>
</organism>
<evidence type="ECO:0000313" key="1">
    <source>
        <dbReference type="EMBL" id="MBF1445880.1"/>
    </source>
</evidence>
<dbReference type="RefSeq" id="WP_278488731.1">
    <property type="nucleotide sequence ID" value="NZ_JABZTM010000003.1"/>
</dbReference>
<proteinExistence type="predicted"/>
<dbReference type="EMBL" id="JABZTM010000003">
    <property type="protein sequence ID" value="MBF1445880.1"/>
    <property type="molecule type" value="Genomic_DNA"/>
</dbReference>
<dbReference type="Proteomes" id="UP000787419">
    <property type="component" value="Unassembled WGS sequence"/>
</dbReference>
<accession>A0A9D6A9F5</accession>